<evidence type="ECO:0000256" key="1">
    <source>
        <dbReference type="SAM" id="MobiDB-lite"/>
    </source>
</evidence>
<organism evidence="2 3">
    <name type="scientific">Marihabitans asiaticum</name>
    <dbReference type="NCBI Taxonomy" id="415218"/>
    <lineage>
        <taxon>Bacteria</taxon>
        <taxon>Bacillati</taxon>
        <taxon>Actinomycetota</taxon>
        <taxon>Actinomycetes</taxon>
        <taxon>Micrococcales</taxon>
        <taxon>Intrasporangiaceae</taxon>
        <taxon>Marihabitans</taxon>
    </lineage>
</organism>
<feature type="compositionally biased region" description="Polar residues" evidence="1">
    <location>
        <begin position="77"/>
        <end position="88"/>
    </location>
</feature>
<gene>
    <name evidence="2" type="ORF">FB557_0083</name>
</gene>
<dbReference type="RefSeq" id="WP_144854635.1">
    <property type="nucleotide sequence ID" value="NZ_BAAAYT010000001.1"/>
</dbReference>
<dbReference type="InterPro" id="IPR010310">
    <property type="entry name" value="T7SS_ESAT-6-like"/>
</dbReference>
<feature type="compositionally biased region" description="Basic and acidic residues" evidence="1">
    <location>
        <begin position="119"/>
        <end position="130"/>
    </location>
</feature>
<comment type="caution">
    <text evidence="2">The sequence shown here is derived from an EMBL/GenBank/DDBJ whole genome shotgun (WGS) entry which is preliminary data.</text>
</comment>
<evidence type="ECO:0000313" key="2">
    <source>
        <dbReference type="EMBL" id="TWD16560.1"/>
    </source>
</evidence>
<dbReference type="Proteomes" id="UP000315628">
    <property type="component" value="Unassembled WGS sequence"/>
</dbReference>
<dbReference type="Gene3D" id="1.10.287.1060">
    <property type="entry name" value="ESAT-6-like"/>
    <property type="match status" value="1"/>
</dbReference>
<reference evidence="2 3" key="1">
    <citation type="submission" date="2019-06" db="EMBL/GenBank/DDBJ databases">
        <title>Sequencing the genomes of 1000 actinobacteria strains.</title>
        <authorList>
            <person name="Klenk H.-P."/>
        </authorList>
    </citation>
    <scope>NUCLEOTIDE SEQUENCE [LARGE SCALE GENOMIC DNA]</scope>
    <source>
        <strain evidence="2 3">DSM 18935</strain>
    </source>
</reference>
<proteinExistence type="predicted"/>
<dbReference type="InterPro" id="IPR036689">
    <property type="entry name" value="ESAT-6-like_sf"/>
</dbReference>
<feature type="compositionally biased region" description="Polar residues" evidence="1">
    <location>
        <begin position="143"/>
        <end position="154"/>
    </location>
</feature>
<sequence length="478" mass="49255">MSVRQGMNVGAVRESARVLSQQASEVDSLVSQATRSIAALENAWRGDDFAGFHGRWQSSGAPALGTLADELRRVSRELSQQADAQSRVSAEGGHGDGGTGGSPTSGPSGPSGPSGEQSTEGKKDWIDPSHSKASGNPYDPDNQRTSMPDGSTMITDDRGNTWYEDSAGNLYPPGTAVRLDEHGNPVGVDYGGHSSSGDGPGSQESMTRVYSERDGWERRDGFTHEWSREHDTAYTRWKADPERPWNDESNPRYGLWSAPGGLNDGVERIEDGAASRGVDLDVSGEVKNDLWERKGAEEASVSLAHKQWGSGENQLTVAAGEARAEAEGSVGVGPTGAAAAGSAGLGLYASRAGAQFQTGSWNGMSASGQGTAYVGAEAKVGGEASIGPGGAKVGVNAEAFAGAKAESELSGKVGPAEVTAGGELSVGVGAHADVDAEISMDNVEVSVDVGATLGIGGGVKFDVSFSPKEVLDVLPDLF</sequence>
<feature type="region of interest" description="Disordered" evidence="1">
    <location>
        <begin position="75"/>
        <end position="212"/>
    </location>
</feature>
<evidence type="ECO:0000313" key="3">
    <source>
        <dbReference type="Proteomes" id="UP000315628"/>
    </source>
</evidence>
<dbReference type="Pfam" id="PF06013">
    <property type="entry name" value="WXG100"/>
    <property type="match status" value="1"/>
</dbReference>
<dbReference type="AlphaFoldDB" id="A0A560WG98"/>
<keyword evidence="3" id="KW-1185">Reference proteome</keyword>
<dbReference type="SUPFAM" id="SSF140453">
    <property type="entry name" value="EsxAB dimer-like"/>
    <property type="match status" value="1"/>
</dbReference>
<dbReference type="OrthoDB" id="4857826at2"/>
<dbReference type="EMBL" id="VIUW01000001">
    <property type="protein sequence ID" value="TWD16560.1"/>
    <property type="molecule type" value="Genomic_DNA"/>
</dbReference>
<accession>A0A560WG98</accession>
<name>A0A560WG98_9MICO</name>
<protein>
    <submittedName>
        <fullName evidence="2">Uncharacterized protein YukE</fullName>
    </submittedName>
</protein>
<feature type="compositionally biased region" description="Low complexity" evidence="1">
    <location>
        <begin position="104"/>
        <end position="118"/>
    </location>
</feature>